<dbReference type="Gene3D" id="3.40.50.1820">
    <property type="entry name" value="alpha/beta hydrolase"/>
    <property type="match status" value="1"/>
</dbReference>
<protein>
    <submittedName>
        <fullName evidence="4">Esterase, PHB depolymerase family</fullName>
    </submittedName>
</protein>
<evidence type="ECO:0000313" key="5">
    <source>
        <dbReference type="Proteomes" id="UP000007842"/>
    </source>
</evidence>
<gene>
    <name evidence="4" type="ordered locus">SCATT_p08830</name>
</gene>
<evidence type="ECO:0000313" key="4">
    <source>
        <dbReference type="EMBL" id="AEW99076.1"/>
    </source>
</evidence>
<feature type="chain" id="PRO_5039328427" evidence="3">
    <location>
        <begin position="30"/>
        <end position="340"/>
    </location>
</feature>
<evidence type="ECO:0000256" key="2">
    <source>
        <dbReference type="ARBA" id="ARBA00022801"/>
    </source>
</evidence>
<dbReference type="KEGG" id="sct:SCAT_p0851"/>
<dbReference type="GO" id="GO:0016787">
    <property type="term" value="F:hydrolase activity"/>
    <property type="evidence" value="ECO:0007669"/>
    <property type="project" value="UniProtKB-KW"/>
</dbReference>
<dbReference type="Proteomes" id="UP000007842">
    <property type="component" value="Plasmid pSCATT"/>
</dbReference>
<sequence>MRISTVRDATRRLASFVALCLLAALAVTAGDVPGAFAADGTLRQITGFGSNPGNLQMYEYAPAGLPAGAPLVVALHGCTQSADDYYADSGWAKYADLWRFAVVLPQTTTANNLMSCFSWFDPAKDARGVGEAASVAQMTGYALRQYGGDPHRVYVTGLSAGGGMAADLLADYPDVFAGGAIDSGLPAQCAASLTAAYGCQSGDQGLTPAQWGDKVRRSDPGHAGPWPRVAIWQGTADYTVRPVNATELRDQWTDVWGIGQTPSGTVSLPGGTTASVYADGSGRPAVEVYSVAGLGHGLAVHPGSAADACGAVGAYFLDAICSTYYTGLFWGLDGGAVPHR</sequence>
<reference evidence="5" key="1">
    <citation type="submission" date="2011-12" db="EMBL/GenBank/DDBJ databases">
        <title>Complete genome sequence of Streptomyces cattleya strain DSM 46488.</title>
        <authorList>
            <person name="Ou H.-Y."/>
            <person name="Li P."/>
            <person name="Zhao C."/>
            <person name="O'Hagan D."/>
            <person name="Deng Z."/>
        </authorList>
    </citation>
    <scope>NUCLEOTIDE SEQUENCE [LARGE SCALE GENOMIC DNA]</scope>
    <source>
        <strain evidence="5">ATCC 35852 / DSM 46488 / JCM 4925 / NBRC 14057 / NRRL 8057</strain>
        <plasmid evidence="5">Plasmid pSCATT</plasmid>
    </source>
</reference>
<dbReference type="PANTHER" id="PTHR43037">
    <property type="entry name" value="UNNAMED PRODUCT-RELATED"/>
    <property type="match status" value="1"/>
</dbReference>
<name>F8JNF6_STREN</name>
<geneLocation type="plasmid" evidence="4 5">
    <name>pSCATT</name>
</geneLocation>
<dbReference type="AlphaFoldDB" id="F8JNF6"/>
<dbReference type="PATRIC" id="fig|1003195.11.peg.821"/>
<dbReference type="InterPro" id="IPR050955">
    <property type="entry name" value="Plant_Biomass_Hydrol_Est"/>
</dbReference>
<dbReference type="HOGENOM" id="CLU_027551_0_0_11"/>
<keyword evidence="2" id="KW-0378">Hydrolase</keyword>
<accession>G8XDD0</accession>
<dbReference type="GO" id="GO:0005576">
    <property type="term" value="C:extracellular region"/>
    <property type="evidence" value="ECO:0007669"/>
    <property type="project" value="InterPro"/>
</dbReference>
<dbReference type="EMBL" id="CP003229">
    <property type="protein sequence ID" value="AEW99076.1"/>
    <property type="molecule type" value="Genomic_DNA"/>
</dbReference>
<evidence type="ECO:0000256" key="1">
    <source>
        <dbReference type="ARBA" id="ARBA00022729"/>
    </source>
</evidence>
<keyword evidence="1 3" id="KW-0732">Signal</keyword>
<dbReference type="InterPro" id="IPR010126">
    <property type="entry name" value="Esterase_phb"/>
</dbReference>
<keyword evidence="5" id="KW-1185">Reference proteome</keyword>
<organism evidence="4 5">
    <name type="scientific">Streptantibioticus cattleyicolor (strain ATCC 35852 / DSM 46488 / JCM 4925 / NBRC 14057 / NRRL 8057)</name>
    <name type="common">Streptomyces cattleya</name>
    <dbReference type="NCBI Taxonomy" id="1003195"/>
    <lineage>
        <taxon>Bacteria</taxon>
        <taxon>Bacillati</taxon>
        <taxon>Actinomycetota</taxon>
        <taxon>Actinomycetes</taxon>
        <taxon>Kitasatosporales</taxon>
        <taxon>Streptomycetaceae</taxon>
        <taxon>Streptantibioticus</taxon>
    </lineage>
</organism>
<proteinExistence type="predicted"/>
<dbReference type="PANTHER" id="PTHR43037:SF1">
    <property type="entry name" value="BLL1128 PROTEIN"/>
    <property type="match status" value="1"/>
</dbReference>
<dbReference type="Pfam" id="PF10503">
    <property type="entry name" value="Esterase_PHB"/>
    <property type="match status" value="1"/>
</dbReference>
<dbReference type="SUPFAM" id="SSF53474">
    <property type="entry name" value="alpha/beta-Hydrolases"/>
    <property type="match status" value="2"/>
</dbReference>
<evidence type="ECO:0000256" key="3">
    <source>
        <dbReference type="SAM" id="SignalP"/>
    </source>
</evidence>
<dbReference type="OrthoDB" id="9767239at2"/>
<dbReference type="InterPro" id="IPR029058">
    <property type="entry name" value="AB_hydrolase_fold"/>
</dbReference>
<accession>F8JNF6</accession>
<dbReference type="NCBIfam" id="TIGR01840">
    <property type="entry name" value="esterase_phb"/>
    <property type="match status" value="1"/>
</dbReference>
<feature type="signal peptide" evidence="3">
    <location>
        <begin position="1"/>
        <end position="29"/>
    </location>
</feature>
<dbReference type="KEGG" id="scy:SCATT_p08830"/>
<keyword evidence="4" id="KW-0614">Plasmid</keyword>